<comment type="domain">
    <text evidence="6">The N-terminal region contains the highly conserved SGGXDS motif, predicted to be a P-loop motif involved in ATP binding.</text>
</comment>
<keyword evidence="4 6" id="KW-0067">ATP-binding</keyword>
<evidence type="ECO:0000256" key="1">
    <source>
        <dbReference type="ARBA" id="ARBA00022598"/>
    </source>
</evidence>
<dbReference type="RefSeq" id="WP_014111317.1">
    <property type="nucleotide sequence ID" value="NC_016043.1"/>
</dbReference>
<dbReference type="EC" id="6.3.4.19" evidence="6"/>
<feature type="binding site" evidence="6">
    <location>
        <begin position="67"/>
        <end position="72"/>
    </location>
    <ligand>
        <name>ATP</name>
        <dbReference type="ChEBI" id="CHEBI:30616"/>
    </ligand>
</feature>
<dbReference type="NCBIfam" id="TIGR02432">
    <property type="entry name" value="lysidine_TilS_N"/>
    <property type="match status" value="1"/>
</dbReference>
<dbReference type="HAMAP" id="MF_01161">
    <property type="entry name" value="tRNA_Ile_lys_synt"/>
    <property type="match status" value="1"/>
</dbReference>
<dbReference type="Proteomes" id="UP000009284">
    <property type="component" value="Chromosome"/>
</dbReference>
<comment type="similarity">
    <text evidence="6">Belongs to the tRNA(Ile)-lysidine synthase family.</text>
</comment>
<comment type="function">
    <text evidence="6">Ligates lysine onto the cytidine present at position 34 of the AUA codon-specific tRNA(Ile) that contains the anticodon CAU, in an ATP-dependent manner. Cytidine is converted to lysidine, thus changing the amino acid specificity of the tRNA from methionine to isoleucine.</text>
</comment>
<evidence type="ECO:0000259" key="7">
    <source>
        <dbReference type="Pfam" id="PF01171"/>
    </source>
</evidence>
<dbReference type="GO" id="GO:0005524">
    <property type="term" value="F:ATP binding"/>
    <property type="evidence" value="ECO:0007669"/>
    <property type="project" value="UniProtKB-UniRule"/>
</dbReference>
<sequence>MDELQKKRDSTYDFRIKTTAPDRDLTEKEKKDIEFIQAFQRFKDYDVDKCFKEFSELGIDKVALGFSGGADSITLALKAQNSADRYNIELHLMHVHHGLIATADEWVEHNLNFAQKHGFLIHILYVVIESSKKGIEEAARTARYRAIIDKCRSLNISDVLLAHHIVDQAETILFRLIRGTGILGMQGMPSVSTKEGIRFHRPLLHRRIDRKLLENANIKYIEDPSNNDPKFSRGSIRNHLSEAFSDIFWTWPENVGRFGQYCEDVQDLLVELAKIDALYVNLEFGIHRKKEAASFDLLHWRYISELRQKNLLRYILGELNQYNPNHRKMAEIVRQLQNVHQMGTDREIAIKHESVLITVEEGRVKFYQGNQW</sequence>
<evidence type="ECO:0000256" key="6">
    <source>
        <dbReference type="HAMAP-Rule" id="MF_01161"/>
    </source>
</evidence>
<dbReference type="PANTHER" id="PTHR43033:SF1">
    <property type="entry name" value="TRNA(ILE)-LYSIDINE SYNTHASE-RELATED"/>
    <property type="match status" value="1"/>
</dbReference>
<name>G4QAW0_TAYAM</name>
<organism evidence="8 9">
    <name type="scientific">Taylorella asinigenitalis (strain MCE3)</name>
    <dbReference type="NCBI Taxonomy" id="1008459"/>
    <lineage>
        <taxon>Bacteria</taxon>
        <taxon>Pseudomonadati</taxon>
        <taxon>Pseudomonadota</taxon>
        <taxon>Betaproteobacteria</taxon>
        <taxon>Burkholderiales</taxon>
        <taxon>Alcaligenaceae</taxon>
        <taxon>Taylorella</taxon>
    </lineage>
</organism>
<dbReference type="InterPro" id="IPR014729">
    <property type="entry name" value="Rossmann-like_a/b/a_fold"/>
</dbReference>
<dbReference type="SUPFAM" id="SSF82829">
    <property type="entry name" value="MesJ substrate recognition domain-like"/>
    <property type="match status" value="1"/>
</dbReference>
<dbReference type="KEGG" id="tas:TASI_0646"/>
<dbReference type="Pfam" id="PF01171">
    <property type="entry name" value="ATP_bind_3"/>
    <property type="match status" value="1"/>
</dbReference>
<protein>
    <recommendedName>
        <fullName evidence="6">tRNA(Ile)-lysidine synthase</fullName>
        <ecNumber evidence="6">6.3.4.19</ecNumber>
    </recommendedName>
    <alternativeName>
        <fullName evidence="6">tRNA(Ile)-2-lysyl-cytidine synthase</fullName>
    </alternativeName>
    <alternativeName>
        <fullName evidence="6">tRNA(Ile)-lysidine synthetase</fullName>
    </alternativeName>
</protein>
<accession>G4QAW0</accession>
<dbReference type="CDD" id="cd01992">
    <property type="entry name" value="TilS_N"/>
    <property type="match status" value="1"/>
</dbReference>
<feature type="domain" description="tRNA(Ile)-lysidine/2-thiocytidine synthase N-terminal" evidence="7">
    <location>
        <begin position="61"/>
        <end position="238"/>
    </location>
</feature>
<evidence type="ECO:0000313" key="9">
    <source>
        <dbReference type="Proteomes" id="UP000009284"/>
    </source>
</evidence>
<keyword evidence="1 6" id="KW-0436">Ligase</keyword>
<evidence type="ECO:0000256" key="3">
    <source>
        <dbReference type="ARBA" id="ARBA00022741"/>
    </source>
</evidence>
<dbReference type="Gene3D" id="3.40.50.620">
    <property type="entry name" value="HUPs"/>
    <property type="match status" value="1"/>
</dbReference>
<evidence type="ECO:0000256" key="4">
    <source>
        <dbReference type="ARBA" id="ARBA00022840"/>
    </source>
</evidence>
<comment type="catalytic activity">
    <reaction evidence="5 6">
        <text>cytidine(34) in tRNA(Ile2) + L-lysine + ATP = lysidine(34) in tRNA(Ile2) + AMP + diphosphate + H(+)</text>
        <dbReference type="Rhea" id="RHEA:43744"/>
        <dbReference type="Rhea" id="RHEA-COMP:10625"/>
        <dbReference type="Rhea" id="RHEA-COMP:10670"/>
        <dbReference type="ChEBI" id="CHEBI:15378"/>
        <dbReference type="ChEBI" id="CHEBI:30616"/>
        <dbReference type="ChEBI" id="CHEBI:32551"/>
        <dbReference type="ChEBI" id="CHEBI:33019"/>
        <dbReference type="ChEBI" id="CHEBI:82748"/>
        <dbReference type="ChEBI" id="CHEBI:83665"/>
        <dbReference type="ChEBI" id="CHEBI:456215"/>
        <dbReference type="EC" id="6.3.4.19"/>
    </reaction>
</comment>
<keyword evidence="3 6" id="KW-0547">Nucleotide-binding</keyword>
<dbReference type="STRING" id="1008459.TASI_0646"/>
<reference evidence="8 9" key="2">
    <citation type="journal article" date="2012" name="PLoS ONE">
        <title>Genomic characterization of the taylorella genus.</title>
        <authorList>
            <person name="Hebert L."/>
            <person name="Moumen B."/>
            <person name="Pons N."/>
            <person name="Duquesne F."/>
            <person name="Breuil M.F."/>
            <person name="Goux D."/>
            <person name="Batto J.M."/>
            <person name="Laugier C."/>
            <person name="Renault P."/>
            <person name="Petry S."/>
        </authorList>
    </citation>
    <scope>NUCLEOTIDE SEQUENCE [LARGE SCALE GENOMIC DNA]</scope>
    <source>
        <strain evidence="8 9">MCE3</strain>
    </source>
</reference>
<evidence type="ECO:0000256" key="5">
    <source>
        <dbReference type="ARBA" id="ARBA00048539"/>
    </source>
</evidence>
<dbReference type="GO" id="GO:0005737">
    <property type="term" value="C:cytoplasm"/>
    <property type="evidence" value="ECO:0007669"/>
    <property type="project" value="UniProtKB-SubCell"/>
</dbReference>
<keyword evidence="2 6" id="KW-0819">tRNA processing</keyword>
<dbReference type="InterPro" id="IPR011063">
    <property type="entry name" value="TilS/TtcA_N"/>
</dbReference>
<evidence type="ECO:0000313" key="8">
    <source>
        <dbReference type="EMBL" id="AEP36420.1"/>
    </source>
</evidence>
<keyword evidence="9" id="KW-1185">Reference proteome</keyword>
<dbReference type="EMBL" id="CP003059">
    <property type="protein sequence ID" value="AEP36420.1"/>
    <property type="molecule type" value="Genomic_DNA"/>
</dbReference>
<dbReference type="Gene3D" id="1.20.59.20">
    <property type="match status" value="1"/>
</dbReference>
<comment type="subcellular location">
    <subcellularLocation>
        <location evidence="6">Cytoplasm</location>
    </subcellularLocation>
</comment>
<dbReference type="InterPro" id="IPR012094">
    <property type="entry name" value="tRNA_Ile_lys_synt"/>
</dbReference>
<dbReference type="PANTHER" id="PTHR43033">
    <property type="entry name" value="TRNA(ILE)-LYSIDINE SYNTHASE-RELATED"/>
    <property type="match status" value="1"/>
</dbReference>
<keyword evidence="6" id="KW-0963">Cytoplasm</keyword>
<gene>
    <name evidence="6" type="primary">tilS</name>
    <name evidence="8" type="ordered locus">TASI_0646</name>
</gene>
<dbReference type="InterPro" id="IPR012795">
    <property type="entry name" value="tRNA_Ile_lys_synt_N"/>
</dbReference>
<dbReference type="HOGENOM" id="CLU_018869_2_1_4"/>
<dbReference type="GO" id="GO:0006400">
    <property type="term" value="P:tRNA modification"/>
    <property type="evidence" value="ECO:0007669"/>
    <property type="project" value="UniProtKB-UniRule"/>
</dbReference>
<dbReference type="AlphaFoldDB" id="G4QAW0"/>
<reference key="1">
    <citation type="submission" date="2011-09" db="EMBL/GenBank/DDBJ databases">
        <title>Genomic characterization of the Taylorella genus.</title>
        <authorList>
            <person name="Hebert L."/>
            <person name="Moumen B."/>
            <person name="Pons N."/>
            <person name="Duquesne F."/>
            <person name="Breuil M.-F."/>
            <person name="Goux D."/>
            <person name="Batto J.-M."/>
            <person name="Renault P."/>
            <person name="Laugier C."/>
            <person name="Petry S."/>
        </authorList>
    </citation>
    <scope>NUCLEOTIDE SEQUENCE</scope>
    <source>
        <strain>MCE3</strain>
    </source>
</reference>
<dbReference type="GO" id="GO:0032267">
    <property type="term" value="F:tRNA(Ile)-lysidine synthase activity"/>
    <property type="evidence" value="ECO:0007669"/>
    <property type="project" value="UniProtKB-EC"/>
</dbReference>
<evidence type="ECO:0000256" key="2">
    <source>
        <dbReference type="ARBA" id="ARBA00022694"/>
    </source>
</evidence>
<dbReference type="eggNOG" id="COG0037">
    <property type="taxonomic scope" value="Bacteria"/>
</dbReference>
<dbReference type="OrthoDB" id="9807403at2"/>
<dbReference type="SUPFAM" id="SSF52402">
    <property type="entry name" value="Adenine nucleotide alpha hydrolases-like"/>
    <property type="match status" value="1"/>
</dbReference>
<proteinExistence type="inferred from homology"/>